<proteinExistence type="predicted"/>
<dbReference type="EMBL" id="JAVFWL010000001">
    <property type="protein sequence ID" value="KAK6728585.1"/>
    <property type="molecule type" value="Genomic_DNA"/>
</dbReference>
<comment type="caution">
    <text evidence="3">The sequence shown here is derived from an EMBL/GenBank/DDBJ whole genome shotgun (WGS) entry which is preliminary data.</text>
</comment>
<dbReference type="Proteomes" id="UP001303046">
    <property type="component" value="Unassembled WGS sequence"/>
</dbReference>
<feature type="compositionally biased region" description="Basic and acidic residues" evidence="1">
    <location>
        <begin position="138"/>
        <end position="154"/>
    </location>
</feature>
<sequence>MLCISSGCFMVDMFPQTDSFHFFSEDETRSSSQLTTSTEAVRGSVVFHDYFVLFLVGILCIFVFLVLLAICFGMKTERTKRKEKIRIMKRIAAEQNVKKRKKYKHDEKTSNSGEQRERKLVQSLSRETDGRQVLSLSHETDGRRKSKEDTRPKSSTEYAPDGSPQTTCKTTEGRGSGEPVRARSVAKTYRLEDYSESMKSFFAPYEGRAARSIARTLPIQLTASSLEKLDSEIFEKGKFTEGTKNAPQVTQKGSQGPITLKTTQDE</sequence>
<name>A0ABR1BT56_NECAM</name>
<protein>
    <submittedName>
        <fullName evidence="3">Uncharacterized protein</fullName>
    </submittedName>
</protein>
<organism evidence="3 4">
    <name type="scientific">Necator americanus</name>
    <name type="common">Human hookworm</name>
    <dbReference type="NCBI Taxonomy" id="51031"/>
    <lineage>
        <taxon>Eukaryota</taxon>
        <taxon>Metazoa</taxon>
        <taxon>Ecdysozoa</taxon>
        <taxon>Nematoda</taxon>
        <taxon>Chromadorea</taxon>
        <taxon>Rhabditida</taxon>
        <taxon>Rhabditina</taxon>
        <taxon>Rhabditomorpha</taxon>
        <taxon>Strongyloidea</taxon>
        <taxon>Ancylostomatidae</taxon>
        <taxon>Bunostominae</taxon>
        <taxon>Necator</taxon>
    </lineage>
</organism>
<feature type="region of interest" description="Disordered" evidence="1">
    <location>
        <begin position="96"/>
        <end position="181"/>
    </location>
</feature>
<evidence type="ECO:0000313" key="4">
    <source>
        <dbReference type="Proteomes" id="UP001303046"/>
    </source>
</evidence>
<feature type="compositionally biased region" description="Basic and acidic residues" evidence="1">
    <location>
        <begin position="104"/>
        <end position="130"/>
    </location>
</feature>
<evidence type="ECO:0000256" key="2">
    <source>
        <dbReference type="SAM" id="Phobius"/>
    </source>
</evidence>
<feature type="compositionally biased region" description="Polar residues" evidence="1">
    <location>
        <begin position="242"/>
        <end position="266"/>
    </location>
</feature>
<keyword evidence="4" id="KW-1185">Reference proteome</keyword>
<feature type="transmembrane region" description="Helical" evidence="2">
    <location>
        <begin position="50"/>
        <end position="74"/>
    </location>
</feature>
<feature type="compositionally biased region" description="Polar residues" evidence="1">
    <location>
        <begin position="155"/>
        <end position="170"/>
    </location>
</feature>
<accession>A0ABR1BT56</accession>
<evidence type="ECO:0000256" key="1">
    <source>
        <dbReference type="SAM" id="MobiDB-lite"/>
    </source>
</evidence>
<feature type="region of interest" description="Disordered" evidence="1">
    <location>
        <begin position="239"/>
        <end position="266"/>
    </location>
</feature>
<evidence type="ECO:0000313" key="3">
    <source>
        <dbReference type="EMBL" id="KAK6728585.1"/>
    </source>
</evidence>
<keyword evidence="2" id="KW-0472">Membrane</keyword>
<keyword evidence="2" id="KW-0812">Transmembrane</keyword>
<keyword evidence="2" id="KW-1133">Transmembrane helix</keyword>
<reference evidence="3 4" key="1">
    <citation type="submission" date="2023-08" db="EMBL/GenBank/DDBJ databases">
        <title>A Necator americanus chromosomal reference genome.</title>
        <authorList>
            <person name="Ilik V."/>
            <person name="Petrzelkova K.J."/>
            <person name="Pardy F."/>
            <person name="Fuh T."/>
            <person name="Niatou-Singa F.S."/>
            <person name="Gouil Q."/>
            <person name="Baker L."/>
            <person name="Ritchie M.E."/>
            <person name="Jex A.R."/>
            <person name="Gazzola D."/>
            <person name="Li H."/>
            <person name="Toshio Fujiwara R."/>
            <person name="Zhan B."/>
            <person name="Aroian R.V."/>
            <person name="Pafco B."/>
            <person name="Schwarz E.M."/>
        </authorList>
    </citation>
    <scope>NUCLEOTIDE SEQUENCE [LARGE SCALE GENOMIC DNA]</scope>
    <source>
        <strain evidence="3 4">Aroian</strain>
        <tissue evidence="3">Whole animal</tissue>
    </source>
</reference>
<gene>
    <name evidence="3" type="primary">Necator_chrI.g2057</name>
    <name evidence="3" type="ORF">RB195_005931</name>
</gene>